<dbReference type="AlphaFoldDB" id="A0A072TDZ7"/>
<keyword evidence="4" id="KW-1185">Reference proteome</keyword>
<organism evidence="2 4">
    <name type="scientific">Medicago truncatula</name>
    <name type="common">Barrel medic</name>
    <name type="synonym">Medicago tribuloides</name>
    <dbReference type="NCBI Taxonomy" id="3880"/>
    <lineage>
        <taxon>Eukaryota</taxon>
        <taxon>Viridiplantae</taxon>
        <taxon>Streptophyta</taxon>
        <taxon>Embryophyta</taxon>
        <taxon>Tracheophyta</taxon>
        <taxon>Spermatophyta</taxon>
        <taxon>Magnoliopsida</taxon>
        <taxon>eudicotyledons</taxon>
        <taxon>Gunneridae</taxon>
        <taxon>Pentapetalae</taxon>
        <taxon>rosids</taxon>
        <taxon>fabids</taxon>
        <taxon>Fabales</taxon>
        <taxon>Fabaceae</taxon>
        <taxon>Papilionoideae</taxon>
        <taxon>50 kb inversion clade</taxon>
        <taxon>NPAAA clade</taxon>
        <taxon>Hologalegina</taxon>
        <taxon>IRL clade</taxon>
        <taxon>Trifolieae</taxon>
        <taxon>Medicago</taxon>
    </lineage>
</organism>
<evidence type="ECO:0000313" key="4">
    <source>
        <dbReference type="Proteomes" id="UP000002051"/>
    </source>
</evidence>
<dbReference type="InterPro" id="IPR032876">
    <property type="entry name" value="J_dom"/>
</dbReference>
<evidence type="ECO:0000259" key="1">
    <source>
        <dbReference type="Pfam" id="PF13550"/>
    </source>
</evidence>
<dbReference type="EnsemblPlants" id="KEH15253">
    <property type="protein sequence ID" value="KEH15253"/>
    <property type="gene ID" value="MTR_1591s0010"/>
</dbReference>
<reference evidence="3" key="3">
    <citation type="submission" date="2015-06" db="UniProtKB">
        <authorList>
            <consortium name="EnsemblPlants"/>
        </authorList>
    </citation>
    <scope>IDENTIFICATION</scope>
    <source>
        <strain evidence="3">cv. Jemalong A17</strain>
    </source>
</reference>
<sequence>MKCWVWASSQPWDGSMPGVGRGAWVWQPSVNPGFLYLYYARGGFLNSTAAPAHLGLAGWLDEPSPTNGERIFGAGLVNADIDYGTLIAWAQWCAVQQLECHLSLTDVKSVFTVLNTIAAAGRARMSWAPGKLSVWWEAAGQPSTAAFGASNIVAGTFKIAYDTDESIDGFVMSYTRVDDDYQPDEVRATLPGVTQPINWQSVDAAYSMPRGQAQRLVNLLAAAKHYFRRSISWESTAFGLTVATGDVIQLAHDLTRWAHSGRLVAVDVAGDHVRSVTLSAEVEAVPGDGEFWLMVTPPGSEPISYRCARPAARTRTLQLVDLWPADSAPGWLDAATPNDAASAFYDDTVPEDWTWLAGPAATPGKRVRIIGTEPSSDRRVRITARDEVAERWWPAGDMGTGGCGRRRRACRDLRRSRAASADCWPADSRRLGSAPAGVRSGHAFAHSRAAGRCGNAGSDRGRRGRLRCVVTGATDGFVWCNPVF</sequence>
<protein>
    <submittedName>
        <fullName evidence="2">Phage-related protein, tail component</fullName>
    </submittedName>
</protein>
<accession>A0A072TDZ7</accession>
<proteinExistence type="predicted"/>
<dbReference type="EMBL" id="KL404315">
    <property type="protein sequence ID" value="KEH15253.1"/>
    <property type="molecule type" value="Genomic_DNA"/>
</dbReference>
<dbReference type="Proteomes" id="UP000002051">
    <property type="component" value="Unassembled WGS sequence"/>
</dbReference>
<feature type="domain" description="Tip attachment protein J" evidence="1">
    <location>
        <begin position="110"/>
        <end position="266"/>
    </location>
</feature>
<gene>
    <name evidence="2" type="ORF">MTR_1591s0010</name>
</gene>
<evidence type="ECO:0000313" key="2">
    <source>
        <dbReference type="EMBL" id="KEH15253.1"/>
    </source>
</evidence>
<dbReference type="HOGENOM" id="CLU_564271_0_0_1"/>
<name>A0A072TDZ7_MEDTR</name>
<evidence type="ECO:0000313" key="3">
    <source>
        <dbReference type="EnsemblPlants" id="KEH15253"/>
    </source>
</evidence>
<reference evidence="2 4" key="1">
    <citation type="journal article" date="2011" name="Nature">
        <title>The Medicago genome provides insight into the evolution of rhizobial symbioses.</title>
        <authorList>
            <person name="Young N.D."/>
            <person name="Debelle F."/>
            <person name="Oldroyd G.E."/>
            <person name="Geurts R."/>
            <person name="Cannon S.B."/>
            <person name="Udvardi M.K."/>
            <person name="Benedito V.A."/>
            <person name="Mayer K.F."/>
            <person name="Gouzy J."/>
            <person name="Schoof H."/>
            <person name="Van de Peer Y."/>
            <person name="Proost S."/>
            <person name="Cook D.R."/>
            <person name="Meyers B.C."/>
            <person name="Spannagl M."/>
            <person name="Cheung F."/>
            <person name="De Mita S."/>
            <person name="Krishnakumar V."/>
            <person name="Gundlach H."/>
            <person name="Zhou S."/>
            <person name="Mudge J."/>
            <person name="Bharti A.K."/>
            <person name="Murray J.D."/>
            <person name="Naoumkina M.A."/>
            <person name="Rosen B."/>
            <person name="Silverstein K.A."/>
            <person name="Tang H."/>
            <person name="Rombauts S."/>
            <person name="Zhao P.X."/>
            <person name="Zhou P."/>
            <person name="Barbe V."/>
            <person name="Bardou P."/>
            <person name="Bechner M."/>
            <person name="Bellec A."/>
            <person name="Berger A."/>
            <person name="Berges H."/>
            <person name="Bidwell S."/>
            <person name="Bisseling T."/>
            <person name="Choisne N."/>
            <person name="Couloux A."/>
            <person name="Denny R."/>
            <person name="Deshpande S."/>
            <person name="Dai X."/>
            <person name="Doyle J.J."/>
            <person name="Dudez A.M."/>
            <person name="Farmer A.D."/>
            <person name="Fouteau S."/>
            <person name="Franken C."/>
            <person name="Gibelin C."/>
            <person name="Gish J."/>
            <person name="Goldstein S."/>
            <person name="Gonzalez A.J."/>
            <person name="Green P.J."/>
            <person name="Hallab A."/>
            <person name="Hartog M."/>
            <person name="Hua A."/>
            <person name="Humphray S.J."/>
            <person name="Jeong D.H."/>
            <person name="Jing Y."/>
            <person name="Jocker A."/>
            <person name="Kenton S.M."/>
            <person name="Kim D.J."/>
            <person name="Klee K."/>
            <person name="Lai H."/>
            <person name="Lang C."/>
            <person name="Lin S."/>
            <person name="Macmil S.L."/>
            <person name="Magdelenat G."/>
            <person name="Matthews L."/>
            <person name="McCorrison J."/>
            <person name="Monaghan E.L."/>
            <person name="Mun J.H."/>
            <person name="Najar F.Z."/>
            <person name="Nicholson C."/>
            <person name="Noirot C."/>
            <person name="O'Bleness M."/>
            <person name="Paule C.R."/>
            <person name="Poulain J."/>
            <person name="Prion F."/>
            <person name="Qin B."/>
            <person name="Qu C."/>
            <person name="Retzel E.F."/>
            <person name="Riddle C."/>
            <person name="Sallet E."/>
            <person name="Samain S."/>
            <person name="Samson N."/>
            <person name="Sanders I."/>
            <person name="Saurat O."/>
            <person name="Scarpelli C."/>
            <person name="Schiex T."/>
            <person name="Segurens B."/>
            <person name="Severin A.J."/>
            <person name="Sherrier D.J."/>
            <person name="Shi R."/>
            <person name="Sims S."/>
            <person name="Singer S.R."/>
            <person name="Sinharoy S."/>
            <person name="Sterck L."/>
            <person name="Viollet A."/>
            <person name="Wang B.B."/>
            <person name="Wang K."/>
            <person name="Wang M."/>
            <person name="Wang X."/>
            <person name="Warfsmann J."/>
            <person name="Weissenbach J."/>
            <person name="White D.D."/>
            <person name="White J.D."/>
            <person name="Wiley G.B."/>
            <person name="Wincker P."/>
            <person name="Xing Y."/>
            <person name="Yang L."/>
            <person name="Yao Z."/>
            <person name="Ying F."/>
            <person name="Zhai J."/>
            <person name="Zhou L."/>
            <person name="Zuber A."/>
            <person name="Denarie J."/>
            <person name="Dixon R.A."/>
            <person name="May G.D."/>
            <person name="Schwartz D.C."/>
            <person name="Rogers J."/>
            <person name="Quetier F."/>
            <person name="Town C.D."/>
            <person name="Roe B.A."/>
        </authorList>
    </citation>
    <scope>NUCLEOTIDE SEQUENCE [LARGE SCALE GENOMIC DNA]</scope>
    <source>
        <strain evidence="2">A17</strain>
        <strain evidence="3 4">cv. Jemalong A17</strain>
    </source>
</reference>
<reference evidence="2 4" key="2">
    <citation type="journal article" date="2014" name="BMC Genomics">
        <title>An improved genome release (version Mt4.0) for the model legume Medicago truncatula.</title>
        <authorList>
            <person name="Tang H."/>
            <person name="Krishnakumar V."/>
            <person name="Bidwell S."/>
            <person name="Rosen B."/>
            <person name="Chan A."/>
            <person name="Zhou S."/>
            <person name="Gentzbittel L."/>
            <person name="Childs K.L."/>
            <person name="Yandell M."/>
            <person name="Gundlach H."/>
            <person name="Mayer K.F."/>
            <person name="Schwartz D.C."/>
            <person name="Town C.D."/>
        </authorList>
    </citation>
    <scope>GENOME REANNOTATION</scope>
    <source>
        <strain evidence="2">A17</strain>
        <strain evidence="3 4">cv. Jemalong A17</strain>
    </source>
</reference>
<dbReference type="Pfam" id="PF13550">
    <property type="entry name" value="Phage-tail_3"/>
    <property type="match status" value="1"/>
</dbReference>